<evidence type="ECO:0000313" key="7">
    <source>
        <dbReference type="EMBL" id="TCL57573.1"/>
    </source>
</evidence>
<proteinExistence type="inferred from homology"/>
<evidence type="ECO:0000256" key="4">
    <source>
        <dbReference type="SAM" id="Phobius"/>
    </source>
</evidence>
<evidence type="ECO:0000256" key="3">
    <source>
        <dbReference type="PROSITE-ProRule" id="PRU00284"/>
    </source>
</evidence>
<dbReference type="Gene3D" id="6.10.340.10">
    <property type="match status" value="1"/>
</dbReference>
<feature type="transmembrane region" description="Helical" evidence="4">
    <location>
        <begin position="12"/>
        <end position="29"/>
    </location>
</feature>
<dbReference type="GO" id="GO:0007165">
    <property type="term" value="P:signal transduction"/>
    <property type="evidence" value="ECO:0007669"/>
    <property type="project" value="UniProtKB-KW"/>
</dbReference>
<evidence type="ECO:0000256" key="2">
    <source>
        <dbReference type="ARBA" id="ARBA00029447"/>
    </source>
</evidence>
<reference evidence="7 8" key="1">
    <citation type="submission" date="2019-03" db="EMBL/GenBank/DDBJ databases">
        <title>Genomic Encyclopedia of Type Strains, Phase IV (KMG-IV): sequencing the most valuable type-strain genomes for metagenomic binning, comparative biology and taxonomic classification.</title>
        <authorList>
            <person name="Goeker M."/>
        </authorList>
    </citation>
    <scope>NUCLEOTIDE SEQUENCE [LARGE SCALE GENOMIC DNA]</scope>
    <source>
        <strain evidence="7 8">DSM 100556</strain>
    </source>
</reference>
<dbReference type="SUPFAM" id="SSF58104">
    <property type="entry name" value="Methyl-accepting chemotaxis protein (MCP) signaling domain"/>
    <property type="match status" value="1"/>
</dbReference>
<dbReference type="SMART" id="SM00283">
    <property type="entry name" value="MA"/>
    <property type="match status" value="1"/>
</dbReference>
<dbReference type="InterPro" id="IPR004089">
    <property type="entry name" value="MCPsignal_dom"/>
</dbReference>
<dbReference type="Gene3D" id="1.10.287.950">
    <property type="entry name" value="Methyl-accepting chemotaxis protein"/>
    <property type="match status" value="1"/>
</dbReference>
<dbReference type="EMBL" id="SLUO01000008">
    <property type="protein sequence ID" value="TCL57573.1"/>
    <property type="molecule type" value="Genomic_DNA"/>
</dbReference>
<gene>
    <name evidence="7" type="ORF">EDD76_108108</name>
</gene>
<keyword evidence="8" id="KW-1185">Reference proteome</keyword>
<dbReference type="RefSeq" id="WP_031390768.1">
    <property type="nucleotide sequence ID" value="NZ_JPNB01000001.1"/>
</dbReference>
<accession>A0A4R1QW49</accession>
<dbReference type="PROSITE" id="PS50885">
    <property type="entry name" value="HAMP"/>
    <property type="match status" value="1"/>
</dbReference>
<dbReference type="PANTHER" id="PTHR32089:SF112">
    <property type="entry name" value="LYSOZYME-LIKE PROTEIN-RELATED"/>
    <property type="match status" value="1"/>
</dbReference>
<evidence type="ECO:0000259" key="6">
    <source>
        <dbReference type="PROSITE" id="PS50885"/>
    </source>
</evidence>
<name>A0A4R1QW49_9FIRM</name>
<evidence type="ECO:0000313" key="8">
    <source>
        <dbReference type="Proteomes" id="UP000295718"/>
    </source>
</evidence>
<comment type="caution">
    <text evidence="7">The sequence shown here is derived from an EMBL/GenBank/DDBJ whole genome shotgun (WGS) entry which is preliminary data.</text>
</comment>
<dbReference type="AlphaFoldDB" id="A0A4R1QW49"/>
<dbReference type="InterPro" id="IPR003660">
    <property type="entry name" value="HAMP_dom"/>
</dbReference>
<organism evidence="7 8">
    <name type="scientific">Kineothrix alysoides</name>
    <dbReference type="NCBI Taxonomy" id="1469948"/>
    <lineage>
        <taxon>Bacteria</taxon>
        <taxon>Bacillati</taxon>
        <taxon>Bacillota</taxon>
        <taxon>Clostridia</taxon>
        <taxon>Lachnospirales</taxon>
        <taxon>Lachnospiraceae</taxon>
        <taxon>Kineothrix</taxon>
    </lineage>
</organism>
<keyword evidence="4" id="KW-1133">Transmembrane helix</keyword>
<dbReference type="GO" id="GO:0016020">
    <property type="term" value="C:membrane"/>
    <property type="evidence" value="ECO:0007669"/>
    <property type="project" value="InterPro"/>
</dbReference>
<dbReference type="PROSITE" id="PS50111">
    <property type="entry name" value="CHEMOTAXIS_TRANSDUC_2"/>
    <property type="match status" value="1"/>
</dbReference>
<comment type="similarity">
    <text evidence="2">Belongs to the methyl-accepting chemotaxis (MCP) protein family.</text>
</comment>
<evidence type="ECO:0000259" key="5">
    <source>
        <dbReference type="PROSITE" id="PS50111"/>
    </source>
</evidence>
<feature type="domain" description="HAMP" evidence="6">
    <location>
        <begin position="315"/>
        <end position="367"/>
    </location>
</feature>
<sequence length="672" mass="73262">MNKIKIKNKLVAAFSVPIIMMVILGVVSYKKSSDAIIANYERSTANTLNAVSDYLGLGMKSVSDKAVEFMLSGNVQYYYKRSNKEDSLENTITLRALKKDIKILKETNLFIEEVYVFSDVGEAISTGLTLPKNTYKAFAESDMGIKINAEPGIYMWVGEHKQLDEETGTDSDSYASAVVSKMTYGKGYLILDISREIIMNAISGIDMGSGSIVGFVSGDGREILAGTDETEVFCQLPYYQNSLESEDVNGSFYETFDGNEYLYLYSKIGGTGAMVCALVPKTSIIKQADEIKQLNIIFVTIACILAAVIGTIIAAGIGKTIKDLVRNISLTAQGNLTAEFRTKRKDEFLILYGGLEDMVSGMRNLIRKVEAVVAKVSESAEELSDTSNNLLGTAAEISFSIDEIEQGVTRQATDAQACLHQMTNLSEKIEQVYSNTSQIERIANQTKDFIRDGIIIIDELDRKSRDTSGITQTVIDEIEALEKQSHCIVDFVGIINDIAEQTSLLSLNASIEAARAGEAGRGFSVVADQIRKLAEQSVSAAAKVQEIISEIETRTRSTATSAGQAEHIVKSQEETLQKAVGLFESISQYVGKLANNLEDIFCEVKGIEEAKEDTLDAIQSISAISQQTAAAAGEVNQTSCRQMECAKVLNYSALELSADAKVLEEAIQLFSL</sequence>
<dbReference type="CDD" id="cd18774">
    <property type="entry name" value="PDC2_HK_sensor"/>
    <property type="match status" value="1"/>
</dbReference>
<evidence type="ECO:0000256" key="1">
    <source>
        <dbReference type="ARBA" id="ARBA00023224"/>
    </source>
</evidence>
<keyword evidence="4" id="KW-0472">Membrane</keyword>
<keyword evidence="1 3" id="KW-0807">Transducer</keyword>
<dbReference type="Pfam" id="PF00015">
    <property type="entry name" value="MCPsignal"/>
    <property type="match status" value="1"/>
</dbReference>
<dbReference type="STRING" id="1469948.GCA_000732725_02076"/>
<dbReference type="PANTHER" id="PTHR32089">
    <property type="entry name" value="METHYL-ACCEPTING CHEMOTAXIS PROTEIN MCPB"/>
    <property type="match status" value="1"/>
</dbReference>
<feature type="transmembrane region" description="Helical" evidence="4">
    <location>
        <begin position="296"/>
        <end position="317"/>
    </location>
</feature>
<keyword evidence="4" id="KW-0812">Transmembrane</keyword>
<protein>
    <submittedName>
        <fullName evidence="7">Methyl-accepting chemotaxis sensory transducer with Cache sensor</fullName>
    </submittedName>
</protein>
<dbReference type="Proteomes" id="UP000295718">
    <property type="component" value="Unassembled WGS sequence"/>
</dbReference>
<feature type="domain" description="Methyl-accepting transducer" evidence="5">
    <location>
        <begin position="386"/>
        <end position="636"/>
    </location>
</feature>